<dbReference type="AlphaFoldDB" id="A0A2N5ZHH7"/>
<evidence type="ECO:0000256" key="1">
    <source>
        <dbReference type="SAM" id="Phobius"/>
    </source>
</evidence>
<feature type="transmembrane region" description="Helical" evidence="1">
    <location>
        <begin position="220"/>
        <end position="241"/>
    </location>
</feature>
<feature type="domain" description="Glycosyltransferase 2-like" evidence="2">
    <location>
        <begin position="7"/>
        <end position="112"/>
    </location>
</feature>
<dbReference type="InterPro" id="IPR001173">
    <property type="entry name" value="Glyco_trans_2-like"/>
</dbReference>
<reference evidence="3 4" key="1">
    <citation type="submission" date="2017-11" db="EMBL/GenBank/DDBJ databases">
        <title>Genome-resolved metagenomics identifies genetic mobility, metabolic interactions, and unexpected diversity in perchlorate-reducing communities.</title>
        <authorList>
            <person name="Barnum T.P."/>
            <person name="Figueroa I.A."/>
            <person name="Carlstrom C.I."/>
            <person name="Lucas L.N."/>
            <person name="Engelbrektson A.L."/>
            <person name="Coates J.D."/>
        </authorList>
    </citation>
    <scope>NUCLEOTIDE SEQUENCE [LARGE SCALE GENOMIC DNA]</scope>
    <source>
        <strain evidence="3">BM706</strain>
    </source>
</reference>
<dbReference type="Proteomes" id="UP000234857">
    <property type="component" value="Unassembled WGS sequence"/>
</dbReference>
<dbReference type="SUPFAM" id="SSF53448">
    <property type="entry name" value="Nucleotide-diphospho-sugar transferases"/>
    <property type="match status" value="1"/>
</dbReference>
<dbReference type="InterPro" id="IPR029044">
    <property type="entry name" value="Nucleotide-diphossugar_trans"/>
</dbReference>
<dbReference type="Gene3D" id="3.90.550.10">
    <property type="entry name" value="Spore Coat Polysaccharide Biosynthesis Protein SpsA, Chain A"/>
    <property type="match status" value="1"/>
</dbReference>
<protein>
    <submittedName>
        <fullName evidence="3">Glycosyltransferase family 2 protein</fullName>
    </submittedName>
</protein>
<dbReference type="CDD" id="cd02511">
    <property type="entry name" value="Beta4Glucosyltransferase"/>
    <property type="match status" value="1"/>
</dbReference>
<name>A0A2N5ZHH7_MUIH1</name>
<evidence type="ECO:0000313" key="4">
    <source>
        <dbReference type="Proteomes" id="UP000234857"/>
    </source>
</evidence>
<sequence length="249" mass="28948">MEIQKISVCILTKNSEKYLVSCLESLRDFSEIIILDNGSEDNTIAIAESFHNTKIIKHNFIGFGPLKNLAAEKAKNDWILSIDSDEILSYDLLKSIKHLNADERAVYSFPRENHYNGKLIKCCGWYPDLVLRLYNKKITEFNQNLVHESIITKDLDVKRLKGSIAHYTFDSVEELVDKMQRYSTLYAQDNKNKKSSSPWKAFSHASFAFIRNYFLKKGIFYGYEGFLISVCNSLGVFFKYIKLYEENKR</sequence>
<evidence type="ECO:0000313" key="3">
    <source>
        <dbReference type="EMBL" id="PLX18119.1"/>
    </source>
</evidence>
<gene>
    <name evidence="3" type="ORF">C0601_05500</name>
</gene>
<dbReference type="EMBL" id="PKTG01000071">
    <property type="protein sequence ID" value="PLX18119.1"/>
    <property type="molecule type" value="Genomic_DNA"/>
</dbReference>
<keyword evidence="1" id="KW-1133">Transmembrane helix</keyword>
<organism evidence="3 4">
    <name type="scientific">Muiribacterium halophilum</name>
    <dbReference type="NCBI Taxonomy" id="2053465"/>
    <lineage>
        <taxon>Bacteria</taxon>
        <taxon>Candidatus Muiribacteriota</taxon>
        <taxon>Candidatus Muiribacteriia</taxon>
        <taxon>Candidatus Muiribacteriales</taxon>
        <taxon>Candidatus Muiribacteriaceae</taxon>
        <taxon>Candidatus Muiribacterium</taxon>
    </lineage>
</organism>
<dbReference type="Pfam" id="PF00535">
    <property type="entry name" value="Glycos_transf_2"/>
    <property type="match status" value="1"/>
</dbReference>
<keyword evidence="1" id="KW-0812">Transmembrane</keyword>
<dbReference type="PANTHER" id="PTHR43630:SF2">
    <property type="entry name" value="GLYCOSYLTRANSFERASE"/>
    <property type="match status" value="1"/>
</dbReference>
<accession>A0A2N5ZHH7</accession>
<keyword evidence="1" id="KW-0472">Membrane</keyword>
<dbReference type="PANTHER" id="PTHR43630">
    <property type="entry name" value="POLY-BETA-1,6-N-ACETYL-D-GLUCOSAMINE SYNTHASE"/>
    <property type="match status" value="1"/>
</dbReference>
<comment type="caution">
    <text evidence="3">The sequence shown here is derived from an EMBL/GenBank/DDBJ whole genome shotgun (WGS) entry which is preliminary data.</text>
</comment>
<keyword evidence="3" id="KW-0808">Transferase</keyword>
<evidence type="ECO:0000259" key="2">
    <source>
        <dbReference type="Pfam" id="PF00535"/>
    </source>
</evidence>
<dbReference type="GO" id="GO:0016740">
    <property type="term" value="F:transferase activity"/>
    <property type="evidence" value="ECO:0007669"/>
    <property type="project" value="UniProtKB-KW"/>
</dbReference>
<proteinExistence type="predicted"/>